<keyword evidence="4 7" id="KW-0812">Transmembrane</keyword>
<evidence type="ECO:0000259" key="8">
    <source>
        <dbReference type="Pfam" id="PF09335"/>
    </source>
</evidence>
<comment type="subcellular location">
    <subcellularLocation>
        <location evidence="1 7">Cell membrane</location>
        <topology evidence="1 7">Multi-pass membrane protein</topology>
    </subcellularLocation>
</comment>
<evidence type="ECO:0000313" key="9">
    <source>
        <dbReference type="EMBL" id="MFB9376932.1"/>
    </source>
</evidence>
<name>A0ABV5LS88_9ACTN</name>
<dbReference type="EMBL" id="JBHMDM010000004">
    <property type="protein sequence ID" value="MFB9376932.1"/>
    <property type="molecule type" value="Genomic_DNA"/>
</dbReference>
<proteinExistence type="inferred from homology"/>
<reference evidence="9 10" key="1">
    <citation type="submission" date="2024-09" db="EMBL/GenBank/DDBJ databases">
        <authorList>
            <person name="Sun Q."/>
            <person name="Mori K."/>
        </authorList>
    </citation>
    <scope>NUCLEOTIDE SEQUENCE [LARGE SCALE GENOMIC DNA]</scope>
    <source>
        <strain evidence="9 10">TISTR 1856</strain>
    </source>
</reference>
<organism evidence="9 10">
    <name type="scientific">Kineococcus gynurae</name>
    <dbReference type="NCBI Taxonomy" id="452979"/>
    <lineage>
        <taxon>Bacteria</taxon>
        <taxon>Bacillati</taxon>
        <taxon>Actinomycetota</taxon>
        <taxon>Actinomycetes</taxon>
        <taxon>Kineosporiales</taxon>
        <taxon>Kineosporiaceae</taxon>
        <taxon>Kineococcus</taxon>
    </lineage>
</organism>
<protein>
    <submittedName>
        <fullName evidence="9">DedA family protein</fullName>
    </submittedName>
</protein>
<keyword evidence="6 7" id="KW-0472">Membrane</keyword>
<dbReference type="RefSeq" id="WP_380135492.1">
    <property type="nucleotide sequence ID" value="NZ_JBHLUI010000003.1"/>
</dbReference>
<feature type="domain" description="VTT" evidence="8">
    <location>
        <begin position="41"/>
        <end position="166"/>
    </location>
</feature>
<dbReference type="InterPro" id="IPR032816">
    <property type="entry name" value="VTT_dom"/>
</dbReference>
<feature type="transmembrane region" description="Helical" evidence="7">
    <location>
        <begin position="151"/>
        <end position="171"/>
    </location>
</feature>
<keyword evidence="10" id="KW-1185">Reference proteome</keyword>
<evidence type="ECO:0000256" key="5">
    <source>
        <dbReference type="ARBA" id="ARBA00022989"/>
    </source>
</evidence>
<gene>
    <name evidence="9" type="ORF">ACFFVI_08115</name>
</gene>
<comment type="similarity">
    <text evidence="2 7">Belongs to the DedA family.</text>
</comment>
<dbReference type="Proteomes" id="UP001589748">
    <property type="component" value="Unassembled WGS sequence"/>
</dbReference>
<dbReference type="PANTHER" id="PTHR30353">
    <property type="entry name" value="INNER MEMBRANE PROTEIN DEDA-RELATED"/>
    <property type="match status" value="1"/>
</dbReference>
<evidence type="ECO:0000256" key="1">
    <source>
        <dbReference type="ARBA" id="ARBA00004651"/>
    </source>
</evidence>
<evidence type="ECO:0000256" key="6">
    <source>
        <dbReference type="ARBA" id="ARBA00023136"/>
    </source>
</evidence>
<dbReference type="Pfam" id="PF09335">
    <property type="entry name" value="VTT_dom"/>
    <property type="match status" value="1"/>
</dbReference>
<dbReference type="InterPro" id="IPR032818">
    <property type="entry name" value="DedA-like"/>
</dbReference>
<keyword evidence="3 7" id="KW-1003">Cell membrane</keyword>
<feature type="transmembrane region" description="Helical" evidence="7">
    <location>
        <begin position="61"/>
        <end position="83"/>
    </location>
</feature>
<evidence type="ECO:0000256" key="7">
    <source>
        <dbReference type="RuleBase" id="RU367016"/>
    </source>
</evidence>
<dbReference type="PANTHER" id="PTHR30353:SF0">
    <property type="entry name" value="TRANSMEMBRANE PROTEIN"/>
    <property type="match status" value="1"/>
</dbReference>
<evidence type="ECO:0000256" key="2">
    <source>
        <dbReference type="ARBA" id="ARBA00010792"/>
    </source>
</evidence>
<evidence type="ECO:0000256" key="3">
    <source>
        <dbReference type="ARBA" id="ARBA00022475"/>
    </source>
</evidence>
<keyword evidence="5 7" id="KW-1133">Transmembrane helix</keyword>
<feature type="transmembrane region" description="Helical" evidence="7">
    <location>
        <begin position="177"/>
        <end position="198"/>
    </location>
</feature>
<sequence length="207" mass="22222">MSDWLAQLADPDLEGLGALGLYALVFGIVFAETGTLIGFWLPGSSVLFTAGLVAGRDDSPVSVWVLMIGVTLAAIAGDTVGYWTGRRFGRPWVVRRAGKAAKHLPKAEAFYERYGWFAVVACRYIPWLRAFTPIIAGTAAMPYAKFASANVVGALSWGALLVLAGYGAHSLPWIRPVAYTIAGTAILFSIVAPVVHAVRRRRARGRS</sequence>
<accession>A0ABV5LS88</accession>
<evidence type="ECO:0000313" key="10">
    <source>
        <dbReference type="Proteomes" id="UP001589748"/>
    </source>
</evidence>
<feature type="transmembrane region" description="Helical" evidence="7">
    <location>
        <begin position="21"/>
        <end position="41"/>
    </location>
</feature>
<evidence type="ECO:0000256" key="4">
    <source>
        <dbReference type="ARBA" id="ARBA00022692"/>
    </source>
</evidence>
<comment type="caution">
    <text evidence="9">The sequence shown here is derived from an EMBL/GenBank/DDBJ whole genome shotgun (WGS) entry which is preliminary data.</text>
</comment>